<feature type="compositionally biased region" description="Polar residues" evidence="3">
    <location>
        <begin position="191"/>
        <end position="205"/>
    </location>
</feature>
<organism evidence="5 6">
    <name type="scientific">Meripilus lineatus</name>
    <dbReference type="NCBI Taxonomy" id="2056292"/>
    <lineage>
        <taxon>Eukaryota</taxon>
        <taxon>Fungi</taxon>
        <taxon>Dikarya</taxon>
        <taxon>Basidiomycota</taxon>
        <taxon>Agaricomycotina</taxon>
        <taxon>Agaricomycetes</taxon>
        <taxon>Polyporales</taxon>
        <taxon>Meripilaceae</taxon>
        <taxon>Meripilus</taxon>
    </lineage>
</organism>
<evidence type="ECO:0000313" key="5">
    <source>
        <dbReference type="EMBL" id="KAJ3482058.1"/>
    </source>
</evidence>
<comment type="subcellular location">
    <subcellularLocation>
        <location evidence="1">Nucleus</location>
    </subcellularLocation>
</comment>
<dbReference type="PROSITE" id="PS50013">
    <property type="entry name" value="CHROMO_2"/>
    <property type="match status" value="1"/>
</dbReference>
<accession>A0AAD5YHF6</accession>
<dbReference type="InterPro" id="IPR000953">
    <property type="entry name" value="Chromo/chromo_shadow_dom"/>
</dbReference>
<dbReference type="Pfam" id="PF00385">
    <property type="entry name" value="Chromo"/>
    <property type="match status" value="1"/>
</dbReference>
<dbReference type="PROSITE" id="PS00598">
    <property type="entry name" value="CHROMO_1"/>
    <property type="match status" value="1"/>
</dbReference>
<dbReference type="EMBL" id="JANAWD010000290">
    <property type="protein sequence ID" value="KAJ3482058.1"/>
    <property type="molecule type" value="Genomic_DNA"/>
</dbReference>
<keyword evidence="6" id="KW-1185">Reference proteome</keyword>
<evidence type="ECO:0000256" key="3">
    <source>
        <dbReference type="SAM" id="MobiDB-lite"/>
    </source>
</evidence>
<name>A0AAD5YHF6_9APHY</name>
<keyword evidence="2" id="KW-0539">Nucleus</keyword>
<proteinExistence type="predicted"/>
<feature type="region of interest" description="Disordered" evidence="3">
    <location>
        <begin position="1"/>
        <end position="20"/>
    </location>
</feature>
<evidence type="ECO:0000256" key="1">
    <source>
        <dbReference type="ARBA" id="ARBA00004123"/>
    </source>
</evidence>
<evidence type="ECO:0000256" key="2">
    <source>
        <dbReference type="ARBA" id="ARBA00023242"/>
    </source>
</evidence>
<reference evidence="5" key="1">
    <citation type="submission" date="2022-07" db="EMBL/GenBank/DDBJ databases">
        <title>Genome Sequence of Physisporinus lineatus.</title>
        <authorList>
            <person name="Buettner E."/>
        </authorList>
    </citation>
    <scope>NUCLEOTIDE SEQUENCE</scope>
    <source>
        <strain evidence="5">VT162</strain>
    </source>
</reference>
<feature type="compositionally biased region" description="Low complexity" evidence="3">
    <location>
        <begin position="230"/>
        <end position="243"/>
    </location>
</feature>
<sequence>MGRKKNQPKNEEESEEEQEQFHVEVITKAKVTRENGWEYWVKWAGYTEGENSWEPERNVESCQRLLKSFWEHIGMDEDDVPYDTVFHAEESWIEKEKKYFARNIGKTIKVKVEKVDVSLKEPTKGKARVKSKQVSLVPSASSKTSISNRAGSQSRKRRTREPESSEDDDSLLSKKTKTKHKRIIDDHSNSEPEGQTGQDITSEAMSRSKVPPMSESAPAFDVEDANSLFSGPSRSPSPDSDIPFGQRAQRPGVKAGMSATATNQVSSAMKPPNTLPAHKERRRNPQVRMLSYTDPAVGVTGGGGIPTKNKLARLDPPTPTTSKPALPPGLVIPKKTSLPSFKKKKATLASPAIPSPSTPSASSMADMAVATGSNRFTDTQEVVQSPVSLVNGDDGWGSPAPESPRVARKPSFSLPRTQTQTMRDSRYHLVPTGFGASKYYPMAEVDQFLAPMMPPALAAPMYETTEDDETSILAPSLSRATPKVIKPTESRVPRKWKWEGEAFIEVGEDKADHLCYVTLNEPTEPPSVGLRLSACTSTLGALRLKKLHYISDIFLVLPACGAVQQFCRVAPKEDRDENALGTLWKYMELRRMFTYAEMLLDNEAVGLFFIFPSSLDTLCDVFGVPGDLRDEKVLVGALVPWTLSAQQLADNDWKPQPLRELPDGPTSHFPLPESLQTNPLPLLFHYAIHVLKFPQEPLKWIADGPNNRPYYICHGPGDGKMGKHTASTSKEDQPGIETKLLQVILDHCRPAIKKSHKEELRVIFVHIGDLTSLRKVSNVGSRKYKQGNVRFFTYGTHESMPPSRWGVREVYPLGGIVTFTANAILEDPITTYKLMDRLDEHPLWMGFLTPSVMGAVAKLSCGPKDPLIAVDENKFPYQILLDLIDGGNISLLTAPPSSRRVVPDKSTGRLVDNSLQWIITQLTNIALSPRSVVEQCLNAIESAQEEYEKDAMKAAAHDAFTQLGCMQYQPALMDDYRRFVLVVGKKDRLQDNKGLVSVQLSLSLYARSSLALNQLELVTINNFDFKDNLFREPLC</sequence>
<feature type="region of interest" description="Disordered" evidence="3">
    <location>
        <begin position="388"/>
        <end position="420"/>
    </location>
</feature>
<dbReference type="CDD" id="cd18968">
    <property type="entry name" value="chromodomain"/>
    <property type="match status" value="1"/>
</dbReference>
<comment type="caution">
    <text evidence="5">The sequence shown here is derived from an EMBL/GenBank/DDBJ whole genome shotgun (WGS) entry which is preliminary data.</text>
</comment>
<dbReference type="Gene3D" id="2.40.50.40">
    <property type="match status" value="1"/>
</dbReference>
<dbReference type="SUPFAM" id="SSF54160">
    <property type="entry name" value="Chromo domain-like"/>
    <property type="match status" value="1"/>
</dbReference>
<dbReference type="PANTHER" id="PTHR22812">
    <property type="entry name" value="CHROMOBOX PROTEIN"/>
    <property type="match status" value="1"/>
</dbReference>
<dbReference type="SMART" id="SM00298">
    <property type="entry name" value="CHROMO"/>
    <property type="match status" value="1"/>
</dbReference>
<feature type="compositionally biased region" description="Polar residues" evidence="3">
    <location>
        <begin position="132"/>
        <end position="153"/>
    </location>
</feature>
<feature type="region of interest" description="Disordered" evidence="3">
    <location>
        <begin position="121"/>
        <end position="338"/>
    </location>
</feature>
<evidence type="ECO:0000313" key="6">
    <source>
        <dbReference type="Proteomes" id="UP001212997"/>
    </source>
</evidence>
<dbReference type="InterPro" id="IPR023780">
    <property type="entry name" value="Chromo_domain"/>
</dbReference>
<protein>
    <recommendedName>
        <fullName evidence="4">Chromo domain-containing protein</fullName>
    </recommendedName>
</protein>
<dbReference type="InterPro" id="IPR016197">
    <property type="entry name" value="Chromo-like_dom_sf"/>
</dbReference>
<dbReference type="InterPro" id="IPR051219">
    <property type="entry name" value="Heterochromatin_chromo-domain"/>
</dbReference>
<dbReference type="Proteomes" id="UP001212997">
    <property type="component" value="Unassembled WGS sequence"/>
</dbReference>
<feature type="domain" description="Chromo" evidence="4">
    <location>
        <begin position="21"/>
        <end position="81"/>
    </location>
</feature>
<evidence type="ECO:0000259" key="4">
    <source>
        <dbReference type="PROSITE" id="PS50013"/>
    </source>
</evidence>
<dbReference type="AlphaFoldDB" id="A0AAD5YHF6"/>
<gene>
    <name evidence="5" type="ORF">NLI96_g7229</name>
</gene>
<dbReference type="GO" id="GO:0005634">
    <property type="term" value="C:nucleus"/>
    <property type="evidence" value="ECO:0007669"/>
    <property type="project" value="UniProtKB-SubCell"/>
</dbReference>
<dbReference type="GO" id="GO:0006338">
    <property type="term" value="P:chromatin remodeling"/>
    <property type="evidence" value="ECO:0007669"/>
    <property type="project" value="UniProtKB-ARBA"/>
</dbReference>
<dbReference type="InterPro" id="IPR023779">
    <property type="entry name" value="Chromodomain_CS"/>
</dbReference>